<evidence type="ECO:0000313" key="7">
    <source>
        <dbReference type="EMBL" id="WPU94749.1"/>
    </source>
</evidence>
<keyword evidence="2 7" id="KW-0378">Hydrolase</keyword>
<dbReference type="Gene3D" id="3.20.20.80">
    <property type="entry name" value="Glycosidases"/>
    <property type="match status" value="1"/>
</dbReference>
<comment type="similarity">
    <text evidence="1">Belongs to the glycosyl hydrolase 2 family.</text>
</comment>
<feature type="domain" description="Glycoside hydrolase family 2 immunoglobulin-like beta-sandwich" evidence="4">
    <location>
        <begin position="247"/>
        <end position="361"/>
    </location>
</feature>
<dbReference type="InterPro" id="IPR006104">
    <property type="entry name" value="Glyco_hydro_2_N"/>
</dbReference>
<evidence type="ECO:0000259" key="5">
    <source>
        <dbReference type="Pfam" id="PF02836"/>
    </source>
</evidence>
<dbReference type="EMBL" id="CP139558">
    <property type="protein sequence ID" value="WPU94749.1"/>
    <property type="molecule type" value="Genomic_DNA"/>
</dbReference>
<evidence type="ECO:0000256" key="2">
    <source>
        <dbReference type="ARBA" id="ARBA00022801"/>
    </source>
</evidence>
<dbReference type="Proteomes" id="UP001324380">
    <property type="component" value="Chromosome"/>
</dbReference>
<reference evidence="7 8" key="1">
    <citation type="submission" date="2023-11" db="EMBL/GenBank/DDBJ databases">
        <title>Analysis of the Genomes of Mucilaginibacter gossypii cycad 4 and M. sabulilitoris SNA2: microbes with the potential for plant growth promotion.</title>
        <authorList>
            <person name="Hirsch A.M."/>
            <person name="Humm E."/>
            <person name="Rubbi M."/>
            <person name="Del Vecchio G."/>
            <person name="Ha S.M."/>
            <person name="Pellegrini M."/>
            <person name="Gunsalus R.P."/>
        </authorList>
    </citation>
    <scope>NUCLEOTIDE SEQUENCE [LARGE SCALE GENOMIC DNA]</scope>
    <source>
        <strain evidence="7 8">SNA2</strain>
    </source>
</reference>
<dbReference type="Pfam" id="PF02837">
    <property type="entry name" value="Glyco_hydro_2_N"/>
    <property type="match status" value="1"/>
</dbReference>
<name>A0ABZ0TPF6_9SPHI</name>
<dbReference type="PANTHER" id="PTHR42732">
    <property type="entry name" value="BETA-GALACTOSIDASE"/>
    <property type="match status" value="1"/>
</dbReference>
<dbReference type="Gene3D" id="2.60.120.260">
    <property type="entry name" value="Galactose-binding domain-like"/>
    <property type="match status" value="1"/>
</dbReference>
<dbReference type="Pfam" id="PF02836">
    <property type="entry name" value="Glyco_hydro_2_C"/>
    <property type="match status" value="1"/>
</dbReference>
<dbReference type="InterPro" id="IPR006103">
    <property type="entry name" value="Glyco_hydro_2_cat"/>
</dbReference>
<accession>A0ABZ0TPF6</accession>
<evidence type="ECO:0000256" key="1">
    <source>
        <dbReference type="ARBA" id="ARBA00007401"/>
    </source>
</evidence>
<keyword evidence="3" id="KW-0326">Glycosidase</keyword>
<dbReference type="RefSeq" id="WP_321563865.1">
    <property type="nucleotide sequence ID" value="NZ_CP139558.1"/>
</dbReference>
<dbReference type="SUPFAM" id="SSF49303">
    <property type="entry name" value="beta-Galactosidase/glucuronidase domain"/>
    <property type="match status" value="1"/>
</dbReference>
<evidence type="ECO:0000259" key="4">
    <source>
        <dbReference type="Pfam" id="PF00703"/>
    </source>
</evidence>
<dbReference type="InterPro" id="IPR017853">
    <property type="entry name" value="GH"/>
</dbReference>
<dbReference type="InterPro" id="IPR008979">
    <property type="entry name" value="Galactose-bd-like_sf"/>
</dbReference>
<dbReference type="Gene3D" id="2.60.40.10">
    <property type="entry name" value="Immunoglobulins"/>
    <property type="match status" value="1"/>
</dbReference>
<sequence length="1113" mass="122893">MKGLKYLLSGSFLLWGCLSYGQQKVQFTAPFAPTSQFLNTAEKPFRDNISLNGTWRFAPVQLPAGFKEGVDPAPELPAFTADRLDKTPIRIPSPWNVNSFADKNGQAGDFVTFPSYPKTWEGVKMGWLYRKFQVPRNWKGKQVTLHFEAVAGDAEILVNGKPVGHHFEIFLPFDLDISKDLNYGGENEITVGIRKSSLFDHRGEHGRRTYQAGSFWGQHIAGIWQDVEIVATPMVDVKEVYIWPKVGEGKLSARVTVRNNSDKPSRFKVGGNVYEWHNLAPDNVLEGPVPHGILEREVALSLPVKEVVVPAYSEIIAELEAPVAGQLRLWSPATPNLYGLIVKITQNGKAVDQKFTRFGWRETKLSGKDFLLNGSPMVLKGDSWHFMGIPQMTRRYAWAWFKALKAANLNAVRLHAEPYPSFYLDMADEMGVMVLDESAMWASDGGPKLDDPAYWKDSEDHMAGLVLRDRNHPSIFGWSISNEIMPVVRGVMHDPPGMRDELIRHYSVWADTCRKLDPSRPWISADGEDDGEGRLPVYIVHYGGFNAMDRGLKSSKPWGVGEAGNAYYGTPEQVAGTNGGRAYESFLGRMEGVAVSSYQSLAAQRERKAAYRSVFNLVWYGLQPLALGMHDTTGVPQPGDGVFFSNYREGVEGVQPERLGPYATTLNPGYDPGLPLYRTWPLFEAIRDASADKPGPSRWAKVEVLKQVTQAPDRSKTFRVMGGEGSILAEQLATVGLLTGQQANGKEDLLIIDGLNPPGKKILNEVRRILKQGGKILVWGGDPKSLSKLNMLLPAPMTLVPRSASSLLIRNTHTAVAGMGHADFYFSEQSPAELIVNGIGGPLVQGAKVILEDCNTDWLKWNKQPEYAKTAMILRSEREKKPEGLVLLSRQSGQGEWLITTFPTDSRLLKVQLAIRKILGNLGLPLNQENAAAGALKEGALVHVLRSDILEAANTGEAVSKNLVDFNKAAVLKNGAAIGNGKWAPVYNAQGRFTFGGSPAGSQTNVIYLSCWIDSPRSLEDLLLEPNLPTVNLEVNTNGITQIWLNGAVVLQNVVKGSRLPVKSHSSPLKLRQGWNHLLIKLVQTQADWQFSGKLLSNQPDFINTLQSAIEKP</sequence>
<dbReference type="SUPFAM" id="SSF49785">
    <property type="entry name" value="Galactose-binding domain-like"/>
    <property type="match status" value="1"/>
</dbReference>
<dbReference type="InterPro" id="IPR051913">
    <property type="entry name" value="GH2_Domain-Containing"/>
</dbReference>
<evidence type="ECO:0000256" key="3">
    <source>
        <dbReference type="ARBA" id="ARBA00023295"/>
    </source>
</evidence>
<evidence type="ECO:0000313" key="8">
    <source>
        <dbReference type="Proteomes" id="UP001324380"/>
    </source>
</evidence>
<dbReference type="InterPro" id="IPR036156">
    <property type="entry name" value="Beta-gal/glucu_dom_sf"/>
</dbReference>
<dbReference type="InterPro" id="IPR006102">
    <property type="entry name" value="Ig-like_GH2"/>
</dbReference>
<proteinExistence type="inferred from homology"/>
<gene>
    <name evidence="7" type="ORF">SNE25_04345</name>
</gene>
<evidence type="ECO:0000259" key="6">
    <source>
        <dbReference type="Pfam" id="PF02837"/>
    </source>
</evidence>
<keyword evidence="8" id="KW-1185">Reference proteome</keyword>
<feature type="domain" description="Glycosyl hydrolases family 2 sugar binding" evidence="6">
    <location>
        <begin position="50"/>
        <end position="233"/>
    </location>
</feature>
<dbReference type="InterPro" id="IPR013783">
    <property type="entry name" value="Ig-like_fold"/>
</dbReference>
<organism evidence="7 8">
    <name type="scientific">Mucilaginibacter sabulilitoris</name>
    <dbReference type="NCBI Taxonomy" id="1173583"/>
    <lineage>
        <taxon>Bacteria</taxon>
        <taxon>Pseudomonadati</taxon>
        <taxon>Bacteroidota</taxon>
        <taxon>Sphingobacteriia</taxon>
        <taxon>Sphingobacteriales</taxon>
        <taxon>Sphingobacteriaceae</taxon>
        <taxon>Mucilaginibacter</taxon>
    </lineage>
</organism>
<protein>
    <submittedName>
        <fullName evidence="7">Glycoside hydrolase family 2 TIM barrel-domain containing protein</fullName>
    </submittedName>
</protein>
<dbReference type="PANTHER" id="PTHR42732:SF1">
    <property type="entry name" value="BETA-MANNOSIDASE"/>
    <property type="match status" value="1"/>
</dbReference>
<dbReference type="Pfam" id="PF00703">
    <property type="entry name" value="Glyco_hydro_2"/>
    <property type="match status" value="1"/>
</dbReference>
<dbReference type="GO" id="GO:0016787">
    <property type="term" value="F:hydrolase activity"/>
    <property type="evidence" value="ECO:0007669"/>
    <property type="project" value="UniProtKB-KW"/>
</dbReference>
<dbReference type="SUPFAM" id="SSF51445">
    <property type="entry name" value="(Trans)glycosidases"/>
    <property type="match status" value="1"/>
</dbReference>
<feature type="domain" description="Glycoside hydrolase family 2 catalytic" evidence="5">
    <location>
        <begin position="365"/>
        <end position="521"/>
    </location>
</feature>